<evidence type="ECO:0000313" key="17">
    <source>
        <dbReference type="Proteomes" id="UP000327044"/>
    </source>
</evidence>
<evidence type="ECO:0000256" key="11">
    <source>
        <dbReference type="ARBA" id="ARBA00023136"/>
    </source>
</evidence>
<dbReference type="FunCoup" id="A0A1Y1NI59">
    <property type="interactions" value="857"/>
</dbReference>
<comment type="similarity">
    <text evidence="2 14">Belongs to the complex I NDUFA13 subunit family.</text>
</comment>
<keyword evidence="4 14" id="KW-0813">Transport</keyword>
<accession>A0A1Y1NI59</accession>
<evidence type="ECO:0000256" key="7">
    <source>
        <dbReference type="ARBA" id="ARBA00022792"/>
    </source>
</evidence>
<dbReference type="EMBL" id="VVIM01000004">
    <property type="protein sequence ID" value="KAB0800737.1"/>
    <property type="molecule type" value="Genomic_DNA"/>
</dbReference>
<feature type="transmembrane region" description="Helical" evidence="14">
    <location>
        <begin position="29"/>
        <end position="51"/>
    </location>
</feature>
<evidence type="ECO:0000256" key="13">
    <source>
        <dbReference type="ARBA" id="ARBA00046797"/>
    </source>
</evidence>
<keyword evidence="5 14" id="KW-0679">Respiratory chain</keyword>
<evidence type="ECO:0000256" key="14">
    <source>
        <dbReference type="RuleBase" id="RU368034"/>
    </source>
</evidence>
<evidence type="ECO:0000256" key="8">
    <source>
        <dbReference type="ARBA" id="ARBA00022982"/>
    </source>
</evidence>
<reference evidence="16 17" key="2">
    <citation type="journal article" date="2018" name="Elife">
        <title>Firefly genomes illuminate parallel origins of bioluminescence in beetles.</title>
        <authorList>
            <person name="Fallon T.R."/>
            <person name="Lower S.E."/>
            <person name="Chang C.H."/>
            <person name="Bessho-Uehara M."/>
            <person name="Martin G.J."/>
            <person name="Bewick A.J."/>
            <person name="Behringer M."/>
            <person name="Debat H.J."/>
            <person name="Wong I."/>
            <person name="Day J.C."/>
            <person name="Suvorov A."/>
            <person name="Silva C.J."/>
            <person name="Stanger-Hall K.F."/>
            <person name="Hall D.W."/>
            <person name="Schmitz R.J."/>
            <person name="Nelson D.R."/>
            <person name="Lewis S.M."/>
            <person name="Shigenobu S."/>
            <person name="Bybee S.M."/>
            <person name="Larracuente A.M."/>
            <person name="Oba Y."/>
            <person name="Weng J.K."/>
        </authorList>
    </citation>
    <scope>NUCLEOTIDE SEQUENCE [LARGE SCALE GENOMIC DNA]</scope>
    <source>
        <strain evidence="16">1611_PpyrPB1</strain>
        <tissue evidence="16">Whole body</tissue>
    </source>
</reference>
<comment type="function">
    <text evidence="14">Complex I functions in the transfer of electrons from NADH to the respiratory chain. Accessory subunit of the mitochondrial membrane respiratory chain NADH dehydrogenase (Complex I), that is believed not to be involved in catalysis.</text>
</comment>
<proteinExistence type="inferred from homology"/>
<reference evidence="15" key="1">
    <citation type="journal article" date="2016" name="Sci. Rep.">
        <title>Molecular characterization of firefly nuptial gifts: a multi-omics approach sheds light on postcopulatory sexual selection.</title>
        <authorList>
            <person name="Al-Wathiqui N."/>
            <person name="Fallon T.R."/>
            <person name="South A."/>
            <person name="Weng J.K."/>
            <person name="Lewis S.M."/>
        </authorList>
    </citation>
    <scope>NUCLEOTIDE SEQUENCE</scope>
</reference>
<dbReference type="InParanoid" id="A0A1Y1NI59"/>
<keyword evidence="6 14" id="KW-0812">Transmembrane</keyword>
<dbReference type="AlphaFoldDB" id="A0A1Y1NI59"/>
<evidence type="ECO:0000313" key="16">
    <source>
        <dbReference type="EMBL" id="KAB0800737.1"/>
    </source>
</evidence>
<dbReference type="EMBL" id="GEZM01002484">
    <property type="protein sequence ID" value="JAV97228.1"/>
    <property type="molecule type" value="Transcribed_RNA"/>
</dbReference>
<dbReference type="Pfam" id="PF06212">
    <property type="entry name" value="GRIM-19"/>
    <property type="match status" value="1"/>
</dbReference>
<dbReference type="PANTHER" id="PTHR12966">
    <property type="entry name" value="NADH DEHYDROGENASE UBIQUINONE 1 ALPHA SUBCOMPLEX SUBUNIT 13"/>
    <property type="match status" value="1"/>
</dbReference>
<evidence type="ECO:0000313" key="15">
    <source>
        <dbReference type="EMBL" id="JAV97228.1"/>
    </source>
</evidence>
<comment type="subcellular location">
    <subcellularLocation>
        <location evidence="1 14">Mitochondrion inner membrane</location>
        <topology evidence="1 14">Single-pass membrane protein</topology>
        <orientation evidence="1 14">Matrix side</orientation>
    </subcellularLocation>
</comment>
<evidence type="ECO:0000256" key="6">
    <source>
        <dbReference type="ARBA" id="ARBA00022692"/>
    </source>
</evidence>
<protein>
    <recommendedName>
        <fullName evidence="3 14">NADH dehydrogenase [ubiquinone] 1 alpha subcomplex subunit 13</fullName>
    </recommendedName>
</protein>
<sequence>MAAAIPRQDMPPTGGYKPIPYKRIPARTYFSGPALIAGYFGITAGSCYLYYLNCLSVHREEIERRSAEFALYPMLLAERDRVYMKQLRVNRDAEEELMKNVPGWEVGTLYGKPVYRNLPKDTLIEPGYVEYYAHANYKDFAKRTNLSRWS</sequence>
<evidence type="ECO:0000256" key="9">
    <source>
        <dbReference type="ARBA" id="ARBA00022989"/>
    </source>
</evidence>
<dbReference type="OrthoDB" id="3308at2759"/>
<keyword evidence="11 14" id="KW-0472">Membrane</keyword>
<evidence type="ECO:0000256" key="5">
    <source>
        <dbReference type="ARBA" id="ARBA00022660"/>
    </source>
</evidence>
<dbReference type="Proteomes" id="UP000327044">
    <property type="component" value="Unassembled WGS sequence"/>
</dbReference>
<dbReference type="GO" id="GO:0045271">
    <property type="term" value="C:respiratory chain complex I"/>
    <property type="evidence" value="ECO:0007669"/>
    <property type="project" value="UniProtKB-UniRule"/>
</dbReference>
<keyword evidence="10 14" id="KW-0496">Mitochondrion</keyword>
<comment type="subunit">
    <text evidence="13">Complex I is composed of 45 different subunits. Interacts with CARD15, but not with CARD4. Interacts with STAT3, but not with STAT1, STAT2 and STAT5A. Interacts with OLFM4.</text>
</comment>
<evidence type="ECO:0000256" key="10">
    <source>
        <dbReference type="ARBA" id="ARBA00023128"/>
    </source>
</evidence>
<keyword evidence="9 14" id="KW-1133">Transmembrane helix</keyword>
<evidence type="ECO:0000256" key="3">
    <source>
        <dbReference type="ARBA" id="ARBA00018192"/>
    </source>
</evidence>
<name>A0A1Y1NI59_PHOPY</name>
<evidence type="ECO:0000256" key="1">
    <source>
        <dbReference type="ARBA" id="ARBA00004298"/>
    </source>
</evidence>
<dbReference type="PANTHER" id="PTHR12966:SF0">
    <property type="entry name" value="NADH DEHYDROGENASE [UBIQUINONE] 1 ALPHA SUBCOMPLEX SUBUNIT 13"/>
    <property type="match status" value="1"/>
</dbReference>
<evidence type="ECO:0000256" key="4">
    <source>
        <dbReference type="ARBA" id="ARBA00022448"/>
    </source>
</evidence>
<evidence type="ECO:0000256" key="12">
    <source>
        <dbReference type="ARBA" id="ARBA00045908"/>
    </source>
</evidence>
<dbReference type="InterPro" id="IPR009346">
    <property type="entry name" value="GRIM-19"/>
</dbReference>
<keyword evidence="17" id="KW-1185">Reference proteome</keyword>
<keyword evidence="8 14" id="KW-0249">Electron transport</keyword>
<gene>
    <name evidence="16" type="ORF">PPYR_06476</name>
</gene>
<organism evidence="15">
    <name type="scientific">Photinus pyralis</name>
    <name type="common">Common eastern firefly</name>
    <name type="synonym">Lampyris pyralis</name>
    <dbReference type="NCBI Taxonomy" id="7054"/>
    <lineage>
        <taxon>Eukaryota</taxon>
        <taxon>Metazoa</taxon>
        <taxon>Ecdysozoa</taxon>
        <taxon>Arthropoda</taxon>
        <taxon>Hexapoda</taxon>
        <taxon>Insecta</taxon>
        <taxon>Pterygota</taxon>
        <taxon>Neoptera</taxon>
        <taxon>Endopterygota</taxon>
        <taxon>Coleoptera</taxon>
        <taxon>Polyphaga</taxon>
        <taxon>Elateriformia</taxon>
        <taxon>Elateroidea</taxon>
        <taxon>Lampyridae</taxon>
        <taxon>Lampyrinae</taxon>
        <taxon>Photinus</taxon>
    </lineage>
</organism>
<keyword evidence="7 14" id="KW-0999">Mitochondrion inner membrane</keyword>
<dbReference type="GO" id="GO:0005743">
    <property type="term" value="C:mitochondrial inner membrane"/>
    <property type="evidence" value="ECO:0007669"/>
    <property type="project" value="UniProtKB-SubCell"/>
</dbReference>
<evidence type="ECO:0000256" key="2">
    <source>
        <dbReference type="ARBA" id="ARBA00007312"/>
    </source>
</evidence>
<reference evidence="16" key="3">
    <citation type="submission" date="2019-08" db="EMBL/GenBank/DDBJ databases">
        <authorList>
            <consortium name="Photinus pyralis genome working group"/>
            <person name="Fallon T.R."/>
            <person name="Sander Lower S.E."/>
            <person name="Weng J.-K."/>
        </authorList>
    </citation>
    <scope>NUCLEOTIDE SEQUENCE</scope>
    <source>
        <strain evidence="16">1611_PpyrPB1</strain>
        <tissue evidence="16">Whole body</tissue>
    </source>
</reference>
<comment type="function">
    <text evidence="12">Accessory subunit of the mitochondrial membrane respiratory chain NADH dehydrogenase (Complex I), that is believed not to be involved in catalysis. Complex I functions in the transfer of electrons from NADH to the respiratory chain. The immediate electron acceptor for the enzyme is believed to be ubiquinone. Involved in the interferon/all-trans-retinoic acid (IFN/RA) induced cell death. This apoptotic activity is inhibited by interaction with viral IRF1. Prevents the transactivation of STAT3 target genes. May play a role in CARD15-mediated innate mucosal responses and serve to regulate intestinal epithelial cell responses to microbes.</text>
</comment>